<organism evidence="1 2">
    <name type="scientific">Rangifer tarandus platyrhynchus</name>
    <name type="common">Svalbard reindeer</name>
    <dbReference type="NCBI Taxonomy" id="3082113"/>
    <lineage>
        <taxon>Eukaryota</taxon>
        <taxon>Metazoa</taxon>
        <taxon>Chordata</taxon>
        <taxon>Craniata</taxon>
        <taxon>Vertebrata</taxon>
        <taxon>Euteleostomi</taxon>
        <taxon>Mammalia</taxon>
        <taxon>Eutheria</taxon>
        <taxon>Laurasiatheria</taxon>
        <taxon>Artiodactyla</taxon>
        <taxon>Ruminantia</taxon>
        <taxon>Pecora</taxon>
        <taxon>Cervidae</taxon>
        <taxon>Odocoileinae</taxon>
        <taxon>Rangifer</taxon>
    </lineage>
</organism>
<dbReference type="PANTHER" id="PTHR43684">
    <property type="match status" value="1"/>
</dbReference>
<gene>
    <name evidence="1" type="ORF">MRATA1EN1_LOCUS30544</name>
</gene>
<reference evidence="1" key="1">
    <citation type="submission" date="2023-04" db="EMBL/GenBank/DDBJ databases">
        <authorList>
            <consortium name="ELIXIR-Norway"/>
        </authorList>
    </citation>
    <scope>NUCLEOTIDE SEQUENCE [LARGE SCALE GENOMIC DNA]</scope>
</reference>
<dbReference type="Gene3D" id="3.90.226.10">
    <property type="entry name" value="2-enoyl-CoA Hydratase, Chain A, domain 1"/>
    <property type="match status" value="1"/>
</dbReference>
<dbReference type="SUPFAM" id="SSF52096">
    <property type="entry name" value="ClpP/crotonase"/>
    <property type="match status" value="1"/>
</dbReference>
<dbReference type="PANTHER" id="PTHR43684:SF5">
    <property type="entry name" value="CHROMODOMAIN Y-LIKE PROTEIN"/>
    <property type="match status" value="1"/>
</dbReference>
<name>A0ABN9A5K3_RANTA</name>
<sequence length="189" mass="21301">MGNQTQIHPLVQQVLAPYLQPRTYGLTMNGKGTSPIMDTLMAHGMTSLQTSVMAITAGKRKFIEDRRDQPFGKLLHFRVRQMESASRYWDITVRKQDGFTHIFLSTKSSESNSLNLEVMKELQSTLSMAGADGSKLVLLSAVGSVFCCSLDFIYFIQCLTDSHKRESARMAEAIRSFMNTFIQFRSLLS</sequence>
<evidence type="ECO:0000313" key="1">
    <source>
        <dbReference type="EMBL" id="CAI9181582.1"/>
    </source>
</evidence>
<evidence type="ECO:0000313" key="2">
    <source>
        <dbReference type="Proteomes" id="UP001176941"/>
    </source>
</evidence>
<dbReference type="InterPro" id="IPR051053">
    <property type="entry name" value="ECH/Chromodomain_protein"/>
</dbReference>
<dbReference type="Proteomes" id="UP001176941">
    <property type="component" value="Chromosome Y"/>
</dbReference>
<dbReference type="InterPro" id="IPR029045">
    <property type="entry name" value="ClpP/crotonase-like_dom_sf"/>
</dbReference>
<accession>A0ABN9A5K3</accession>
<dbReference type="EMBL" id="OX460344">
    <property type="protein sequence ID" value="CAI9181582.1"/>
    <property type="molecule type" value="Genomic_DNA"/>
</dbReference>
<keyword evidence="2" id="KW-1185">Reference proteome</keyword>
<protein>
    <submittedName>
        <fullName evidence="1">Uncharacterized protein</fullName>
    </submittedName>
</protein>
<proteinExistence type="predicted"/>